<dbReference type="PANTHER" id="PTHR43151">
    <property type="entry name" value="FEOA FAMILY PROTEIN"/>
    <property type="match status" value="1"/>
</dbReference>
<evidence type="ECO:0000313" key="4">
    <source>
        <dbReference type="Proteomes" id="UP000031121"/>
    </source>
</evidence>
<evidence type="ECO:0000259" key="2">
    <source>
        <dbReference type="SMART" id="SM00899"/>
    </source>
</evidence>
<dbReference type="InterPro" id="IPR008988">
    <property type="entry name" value="Transcriptional_repressor_C"/>
</dbReference>
<proteinExistence type="predicted"/>
<reference evidence="4" key="1">
    <citation type="submission" date="2014-08" db="EMBL/GenBank/DDBJ databases">
        <title>Coriobacteriaceae sp. complete genome.</title>
        <authorList>
            <person name="Looft T."/>
            <person name="Bayles D.O."/>
            <person name="Stanton T.B."/>
        </authorList>
    </citation>
    <scope>NUCLEOTIDE SEQUENCE [LARGE SCALE GENOMIC DNA]</scope>
    <source>
        <strain evidence="4">68-1-3</strain>
    </source>
</reference>
<accession>A0A0A8B572</accession>
<dbReference type="InterPro" id="IPR038157">
    <property type="entry name" value="FeoA_core_dom"/>
</dbReference>
<dbReference type="KEGG" id="cbac:JI75_07585"/>
<gene>
    <name evidence="3" type="ORF">JI75_07585</name>
</gene>
<dbReference type="OrthoDB" id="3175006at2"/>
<dbReference type="InterPro" id="IPR053184">
    <property type="entry name" value="FeoA-like"/>
</dbReference>
<dbReference type="Proteomes" id="UP000031121">
    <property type="component" value="Chromosome"/>
</dbReference>
<keyword evidence="1" id="KW-0408">Iron</keyword>
<dbReference type="HOGENOM" id="CLU_150646_6_0_11"/>
<feature type="domain" description="Ferrous iron transporter FeoA-like" evidence="2">
    <location>
        <begin position="3"/>
        <end position="73"/>
    </location>
</feature>
<dbReference type="EMBL" id="CP009302">
    <property type="protein sequence ID" value="AJC12545.1"/>
    <property type="molecule type" value="Genomic_DNA"/>
</dbReference>
<dbReference type="InterPro" id="IPR007167">
    <property type="entry name" value="Fe-transptr_FeoA-like"/>
</dbReference>
<dbReference type="AlphaFoldDB" id="A0A0A8B572"/>
<protein>
    <recommendedName>
        <fullName evidence="2">Ferrous iron transporter FeoA-like domain-containing protein</fullName>
    </recommendedName>
</protein>
<reference evidence="3 4" key="2">
    <citation type="journal article" date="2015" name="Genome Announc.">
        <title>Complete Genome Sequence of Coriobacteriaceae Strain 68-1-3, a Novel Mucus-Degrading Isolate from the Swine Intestinal Tract.</title>
        <authorList>
            <person name="Looft T."/>
            <person name="Bayles D.O."/>
            <person name="Alt D.P."/>
            <person name="Stanton T.B."/>
        </authorList>
    </citation>
    <scope>NUCLEOTIDE SEQUENCE [LARGE SCALE GENOMIC DNA]</scope>
    <source>
        <strain evidence="3 4">68-1-3</strain>
    </source>
</reference>
<dbReference type="PANTHER" id="PTHR43151:SF1">
    <property type="entry name" value="SSR2333 PROTEIN"/>
    <property type="match status" value="1"/>
</dbReference>
<keyword evidence="4" id="KW-1185">Reference proteome</keyword>
<dbReference type="Pfam" id="PF04023">
    <property type="entry name" value="FeoA"/>
    <property type="match status" value="1"/>
</dbReference>
<evidence type="ECO:0000313" key="3">
    <source>
        <dbReference type="EMBL" id="AJC12545.1"/>
    </source>
</evidence>
<dbReference type="SUPFAM" id="SSF50037">
    <property type="entry name" value="C-terminal domain of transcriptional repressors"/>
    <property type="match status" value="1"/>
</dbReference>
<evidence type="ECO:0000256" key="1">
    <source>
        <dbReference type="ARBA" id="ARBA00023004"/>
    </source>
</evidence>
<name>A0A0A8B572_9ACTN</name>
<dbReference type="Gene3D" id="2.30.30.90">
    <property type="match status" value="1"/>
</dbReference>
<dbReference type="STRING" id="1531429.JI75_07585"/>
<dbReference type="SMART" id="SM00899">
    <property type="entry name" value="FeoA"/>
    <property type="match status" value="1"/>
</dbReference>
<sequence>MERPLAFADQGSTVRISGIKLKRQDTVHHLENLGFVEGGEVRVVADQLGNLIVEIKGSRVAINRATAMKVMVS</sequence>
<organism evidence="3 4">
    <name type="scientific">Berryella intestinalis</name>
    <dbReference type="NCBI Taxonomy" id="1531429"/>
    <lineage>
        <taxon>Bacteria</taxon>
        <taxon>Bacillati</taxon>
        <taxon>Actinomycetota</taxon>
        <taxon>Coriobacteriia</taxon>
        <taxon>Eggerthellales</taxon>
        <taxon>Eggerthellaceae</taxon>
        <taxon>Berryella</taxon>
    </lineage>
</organism>
<dbReference type="GO" id="GO:0046914">
    <property type="term" value="F:transition metal ion binding"/>
    <property type="evidence" value="ECO:0007669"/>
    <property type="project" value="InterPro"/>
</dbReference>